<gene>
    <name evidence="9" type="primary">MED5</name>
    <name evidence="10" type="ORF">B0H15DRAFT_214144</name>
</gene>
<evidence type="ECO:0000313" key="10">
    <source>
        <dbReference type="EMBL" id="KAJ7103448.1"/>
    </source>
</evidence>
<evidence type="ECO:0000256" key="3">
    <source>
        <dbReference type="ARBA" id="ARBA00020628"/>
    </source>
</evidence>
<organism evidence="10 11">
    <name type="scientific">Mycena belliarum</name>
    <dbReference type="NCBI Taxonomy" id="1033014"/>
    <lineage>
        <taxon>Eukaryota</taxon>
        <taxon>Fungi</taxon>
        <taxon>Dikarya</taxon>
        <taxon>Basidiomycota</taxon>
        <taxon>Agaricomycotina</taxon>
        <taxon>Agaricomycetes</taxon>
        <taxon>Agaricomycetidae</taxon>
        <taxon>Agaricales</taxon>
        <taxon>Marasmiineae</taxon>
        <taxon>Mycenaceae</taxon>
        <taxon>Mycena</taxon>
    </lineage>
</organism>
<dbReference type="GO" id="GO:0006357">
    <property type="term" value="P:regulation of transcription by RNA polymerase II"/>
    <property type="evidence" value="ECO:0007669"/>
    <property type="project" value="InterPro"/>
</dbReference>
<dbReference type="Pfam" id="PF08689">
    <property type="entry name" value="Med5"/>
    <property type="match status" value="1"/>
</dbReference>
<sequence length="939" mass="103023">MESFLDLTRNSFQSGIGPTKWISLCRLFLSKHSTFDNSQATQRALSNSVLVLYRSFPGDPDLQEYLKIALQTGLLTIAVFVSTFLQASRSTELHAPATLDMLCRVALDAHYSSGLPSMSAVLSYSDTPMALSNTLQDALALLRVAHELPMSHFHQLTTSASELVILLFSCADMSQMPPSQAMIILGDVGSMISHNSISQDVRQVLESFALSLGLLMGDDAKSAPEAHLMHSFQVALGKSDIFRSDSKTDTVSFSLSLSYLVVHRANEFGSGSGADPGALLVSMYRWSSWTPPVFYTQLLLSAFICLSESAAVSPLIWRAFIVGRLPSILLSFEKITNSDNTAPENWRGALQVAVTSILRRPDLLERCDRLLNQLASVHSTHPEDMTFSRLIARDVLRQLLLCGLLDQTFVLAMDPTFSNDTTVYLQSEAQDAGVDLDTYLQSKLSPDLDFHDVRIWIDRIWSDSSSHKLFTEVTLRRFKMAVASLDTETISHICRIFYLCDAALDMISLHSRVSDLIFQALLFLEESDCETVGDPQTAVSHLGDVVLFVQATLTRFHLETDIFTSGERSISAGFLRSTSIVHRIDDLSEEDAIAFNAWYKALFDSSSEGIEDTILRSTQPKTLLRISPSLFSHAIQDANIDDDVLNNGISYFTGPLLRWTLVGVVLALTREIQLKGFLAPKHFRVLQTLLLSTECPRPVLCLCGQGIMNLIADKRAQNVAASINVDALTMHRVVADALGIHGAQSHPASIGSQIPGQSQPRQAIRDAVTKARGSKAPVLDVDRCIKTCGCEKFLRMLWSELLTPASLGEGDICTRIATFALTMPRPLGSPPLLAMFLNSLLPGLISSIDNRPVGEQTVAIELLASIVSSVLTASLHIDLAFPEVARPILGQSSIAMSRRVAADLQFRVKKYSSASKTILQRLGSSQSFVANFPVFKADT</sequence>
<evidence type="ECO:0000256" key="5">
    <source>
        <dbReference type="ARBA" id="ARBA00023159"/>
    </source>
</evidence>
<comment type="subcellular location">
    <subcellularLocation>
        <location evidence="1 9">Nucleus</location>
    </subcellularLocation>
</comment>
<evidence type="ECO:0000313" key="11">
    <source>
        <dbReference type="Proteomes" id="UP001222325"/>
    </source>
</evidence>
<keyword evidence="7 9" id="KW-0539">Nucleus</keyword>
<dbReference type="PANTHER" id="PTHR35784">
    <property type="entry name" value="MEDIATOR OF RNA POLYMERASE II TRANSCRIPTION SUBUNIT 5"/>
    <property type="match status" value="1"/>
</dbReference>
<keyword evidence="11" id="KW-1185">Reference proteome</keyword>
<evidence type="ECO:0000256" key="4">
    <source>
        <dbReference type="ARBA" id="ARBA00023015"/>
    </source>
</evidence>
<evidence type="ECO:0000256" key="1">
    <source>
        <dbReference type="ARBA" id="ARBA00004123"/>
    </source>
</evidence>
<dbReference type="Proteomes" id="UP001222325">
    <property type="component" value="Unassembled WGS sequence"/>
</dbReference>
<evidence type="ECO:0000256" key="6">
    <source>
        <dbReference type="ARBA" id="ARBA00023163"/>
    </source>
</evidence>
<accession>A0AAD6UII9</accession>
<dbReference type="PANTHER" id="PTHR35784:SF1">
    <property type="entry name" value="MEDIATOR OF RNA POLYMERASE II TRANSCRIPTION SUBUNIT 5"/>
    <property type="match status" value="1"/>
</dbReference>
<dbReference type="EMBL" id="JARJCN010000002">
    <property type="protein sequence ID" value="KAJ7103448.1"/>
    <property type="molecule type" value="Genomic_DNA"/>
</dbReference>
<name>A0AAD6UII9_9AGAR</name>
<dbReference type="GO" id="GO:0003712">
    <property type="term" value="F:transcription coregulator activity"/>
    <property type="evidence" value="ECO:0007669"/>
    <property type="project" value="InterPro"/>
</dbReference>
<evidence type="ECO:0000256" key="9">
    <source>
        <dbReference type="RuleBase" id="RU364142"/>
    </source>
</evidence>
<evidence type="ECO:0000256" key="2">
    <source>
        <dbReference type="ARBA" id="ARBA00008782"/>
    </source>
</evidence>
<dbReference type="AlphaFoldDB" id="A0AAD6UII9"/>
<reference evidence="10" key="1">
    <citation type="submission" date="2023-03" db="EMBL/GenBank/DDBJ databases">
        <title>Massive genome expansion in bonnet fungi (Mycena s.s.) driven by repeated elements and novel gene families across ecological guilds.</title>
        <authorList>
            <consortium name="Lawrence Berkeley National Laboratory"/>
            <person name="Harder C.B."/>
            <person name="Miyauchi S."/>
            <person name="Viragh M."/>
            <person name="Kuo A."/>
            <person name="Thoen E."/>
            <person name="Andreopoulos B."/>
            <person name="Lu D."/>
            <person name="Skrede I."/>
            <person name="Drula E."/>
            <person name="Henrissat B."/>
            <person name="Morin E."/>
            <person name="Kohler A."/>
            <person name="Barry K."/>
            <person name="LaButti K."/>
            <person name="Morin E."/>
            <person name="Salamov A."/>
            <person name="Lipzen A."/>
            <person name="Mereny Z."/>
            <person name="Hegedus B."/>
            <person name="Baldrian P."/>
            <person name="Stursova M."/>
            <person name="Weitz H."/>
            <person name="Taylor A."/>
            <person name="Grigoriev I.V."/>
            <person name="Nagy L.G."/>
            <person name="Martin F."/>
            <person name="Kauserud H."/>
        </authorList>
    </citation>
    <scope>NUCLEOTIDE SEQUENCE</scope>
    <source>
        <strain evidence="10">CBHHK173m</strain>
    </source>
</reference>
<comment type="subunit">
    <text evidence="9">Component of the Mediator complex.</text>
</comment>
<protein>
    <recommendedName>
        <fullName evidence="3 9">Mediator of RNA polymerase II transcription subunit 5</fullName>
    </recommendedName>
    <alternativeName>
        <fullName evidence="8 9">Mediator complex subunit 5</fullName>
    </alternativeName>
</protein>
<keyword evidence="4 9" id="KW-0805">Transcription regulation</keyword>
<evidence type="ECO:0000256" key="7">
    <source>
        <dbReference type="ARBA" id="ARBA00023242"/>
    </source>
</evidence>
<proteinExistence type="inferred from homology"/>
<comment type="similarity">
    <text evidence="2 9">Belongs to the Mediator complex subunit 5 family.</text>
</comment>
<dbReference type="GO" id="GO:0016592">
    <property type="term" value="C:mediator complex"/>
    <property type="evidence" value="ECO:0007669"/>
    <property type="project" value="InterPro"/>
</dbReference>
<comment type="function">
    <text evidence="9">Component of the Mediator complex, a coactivator involved in the regulated transcription of nearly all RNA polymerase II-dependent genes. Mediator functions as a bridge to convey information from gene-specific regulatory proteins to the basal RNA polymerase II transcription machinery. Mediator is recruited to promoters by direct interactions with regulatory proteins and serves as a scaffold for the assembly of a functional preinitiation complex with RNA polymerase II and the general transcription factors.</text>
</comment>
<keyword evidence="5 9" id="KW-0010">Activator</keyword>
<dbReference type="InterPro" id="IPR014801">
    <property type="entry name" value="Mediator_Med5_fun"/>
</dbReference>
<evidence type="ECO:0000256" key="8">
    <source>
        <dbReference type="ARBA" id="ARBA00031256"/>
    </source>
</evidence>
<comment type="caution">
    <text evidence="10">The sequence shown here is derived from an EMBL/GenBank/DDBJ whole genome shotgun (WGS) entry which is preliminary data.</text>
</comment>
<keyword evidence="6 9" id="KW-0804">Transcription</keyword>